<keyword evidence="3" id="KW-1185">Reference proteome</keyword>
<comment type="caution">
    <text evidence="2">The sequence shown here is derived from an EMBL/GenBank/DDBJ whole genome shotgun (WGS) entry which is preliminary data.</text>
</comment>
<dbReference type="Proteomes" id="UP001058974">
    <property type="component" value="Chromosome 7"/>
</dbReference>
<gene>
    <name evidence="2" type="ORF">KIW84_073573</name>
</gene>
<protein>
    <submittedName>
        <fullName evidence="2">Uncharacterized protein</fullName>
    </submittedName>
</protein>
<dbReference type="PANTHER" id="PTHR22881">
    <property type="entry name" value="BROMODOMAIN CONTAINING PROTEIN"/>
    <property type="match status" value="1"/>
</dbReference>
<accession>A0A9D4VQE0</accession>
<organism evidence="2 3">
    <name type="scientific">Pisum sativum</name>
    <name type="common">Garden pea</name>
    <name type="synonym">Lathyrus oleraceus</name>
    <dbReference type="NCBI Taxonomy" id="3888"/>
    <lineage>
        <taxon>Eukaryota</taxon>
        <taxon>Viridiplantae</taxon>
        <taxon>Streptophyta</taxon>
        <taxon>Embryophyta</taxon>
        <taxon>Tracheophyta</taxon>
        <taxon>Spermatophyta</taxon>
        <taxon>Magnoliopsida</taxon>
        <taxon>eudicotyledons</taxon>
        <taxon>Gunneridae</taxon>
        <taxon>Pentapetalae</taxon>
        <taxon>rosids</taxon>
        <taxon>fabids</taxon>
        <taxon>Fabales</taxon>
        <taxon>Fabaceae</taxon>
        <taxon>Papilionoideae</taxon>
        <taxon>50 kb inversion clade</taxon>
        <taxon>NPAAA clade</taxon>
        <taxon>Hologalegina</taxon>
        <taxon>IRL clade</taxon>
        <taxon>Fabeae</taxon>
        <taxon>Lathyrus</taxon>
    </lineage>
</organism>
<feature type="compositionally biased region" description="Basic and acidic residues" evidence="1">
    <location>
        <begin position="55"/>
        <end position="66"/>
    </location>
</feature>
<reference evidence="2 3" key="1">
    <citation type="journal article" date="2022" name="Nat. Genet.">
        <title>Improved pea reference genome and pan-genome highlight genomic features and evolutionary characteristics.</title>
        <authorList>
            <person name="Yang T."/>
            <person name="Liu R."/>
            <person name="Luo Y."/>
            <person name="Hu S."/>
            <person name="Wang D."/>
            <person name="Wang C."/>
            <person name="Pandey M.K."/>
            <person name="Ge S."/>
            <person name="Xu Q."/>
            <person name="Li N."/>
            <person name="Li G."/>
            <person name="Huang Y."/>
            <person name="Saxena R.K."/>
            <person name="Ji Y."/>
            <person name="Li M."/>
            <person name="Yan X."/>
            <person name="He Y."/>
            <person name="Liu Y."/>
            <person name="Wang X."/>
            <person name="Xiang C."/>
            <person name="Varshney R.K."/>
            <person name="Ding H."/>
            <person name="Gao S."/>
            <person name="Zong X."/>
        </authorList>
    </citation>
    <scope>NUCLEOTIDE SEQUENCE [LARGE SCALE GENOMIC DNA]</scope>
    <source>
        <strain evidence="2 3">cv. Zhongwan 6</strain>
    </source>
</reference>
<name>A0A9D4VQE0_PEA</name>
<dbReference type="AlphaFoldDB" id="A0A9D4VQE0"/>
<dbReference type="InterPro" id="IPR051831">
    <property type="entry name" value="Bromodomain_contain_prot"/>
</dbReference>
<dbReference type="EMBL" id="JAMSHJ010000007">
    <property type="protein sequence ID" value="KAI5387512.1"/>
    <property type="molecule type" value="Genomic_DNA"/>
</dbReference>
<sequence length="233" mass="26053">MKHSYARSLANFAADLGPFAWKVAARKISNVLPPGHEFGPGWVSDDDVSQRQHSAVRDERNSDTLVQEDYRSRFSSPSRMFSLANASPLQNGDMVINREFSYQNEMNPSSSVSGGNESMIHGMIQQEPMAQSDDFGSNGRLGSNFSPQMKMVRLADITGSSNAGHGCTRFRDSELVNQVEELEKKLFGHPMHKVQDVDQIKSFERKAEANHGIQHLKAKMRDLYSSLKTMQEG</sequence>
<feature type="region of interest" description="Disordered" evidence="1">
    <location>
        <begin position="39"/>
        <end position="66"/>
    </location>
</feature>
<evidence type="ECO:0000313" key="3">
    <source>
        <dbReference type="Proteomes" id="UP001058974"/>
    </source>
</evidence>
<dbReference type="Gramene" id="Psat07G0357300-T1">
    <property type="protein sequence ID" value="KAI5387512.1"/>
    <property type="gene ID" value="KIW84_073573"/>
</dbReference>
<dbReference type="PANTHER" id="PTHR22881:SF11">
    <property type="entry name" value="BROMODOMAIN-CONTAINING PROTEIN DDB_G0270170-LIKE ISOFORM X1"/>
    <property type="match status" value="1"/>
</dbReference>
<evidence type="ECO:0000256" key="1">
    <source>
        <dbReference type="SAM" id="MobiDB-lite"/>
    </source>
</evidence>
<evidence type="ECO:0000313" key="2">
    <source>
        <dbReference type="EMBL" id="KAI5387512.1"/>
    </source>
</evidence>
<proteinExistence type="predicted"/>
<dbReference type="Gene3D" id="1.20.1500.20">
    <property type="match status" value="1"/>
</dbReference>